<keyword evidence="3" id="KW-1185">Reference proteome</keyword>
<dbReference type="AlphaFoldDB" id="A0A194YRF6"/>
<protein>
    <submittedName>
        <fullName evidence="2">Uncharacterized protein</fullName>
    </submittedName>
</protein>
<name>A0A194YRF6_SORBI</name>
<feature type="transmembrane region" description="Helical" evidence="1">
    <location>
        <begin position="12"/>
        <end position="31"/>
    </location>
</feature>
<dbReference type="EMBL" id="CM000763">
    <property type="protein sequence ID" value="KXG30771.1"/>
    <property type="molecule type" value="Genomic_DNA"/>
</dbReference>
<keyword evidence="1" id="KW-1133">Transmembrane helix</keyword>
<dbReference type="Gramene" id="KXG30771">
    <property type="protein sequence ID" value="KXG30771"/>
    <property type="gene ID" value="SORBI_3004G239700"/>
</dbReference>
<dbReference type="Proteomes" id="UP000000768">
    <property type="component" value="Chromosome 4"/>
</dbReference>
<reference evidence="2 3" key="1">
    <citation type="journal article" date="2009" name="Nature">
        <title>The Sorghum bicolor genome and the diversification of grasses.</title>
        <authorList>
            <person name="Paterson A.H."/>
            <person name="Bowers J.E."/>
            <person name="Bruggmann R."/>
            <person name="Dubchak I."/>
            <person name="Grimwood J."/>
            <person name="Gundlach H."/>
            <person name="Haberer G."/>
            <person name="Hellsten U."/>
            <person name="Mitros T."/>
            <person name="Poliakov A."/>
            <person name="Schmutz J."/>
            <person name="Spannagl M."/>
            <person name="Tang H."/>
            <person name="Wang X."/>
            <person name="Wicker T."/>
            <person name="Bharti A.K."/>
            <person name="Chapman J."/>
            <person name="Feltus F.A."/>
            <person name="Gowik U."/>
            <person name="Grigoriev I.V."/>
            <person name="Lyons E."/>
            <person name="Maher C.A."/>
            <person name="Martis M."/>
            <person name="Narechania A."/>
            <person name="Otillar R.P."/>
            <person name="Penning B.W."/>
            <person name="Salamov A.A."/>
            <person name="Wang Y."/>
            <person name="Zhang L."/>
            <person name="Carpita N.C."/>
            <person name="Freeling M."/>
            <person name="Gingle A.R."/>
            <person name="Hash C.T."/>
            <person name="Keller B."/>
            <person name="Klein P."/>
            <person name="Kresovich S."/>
            <person name="McCann M.C."/>
            <person name="Ming R."/>
            <person name="Peterson D.G."/>
            <person name="Mehboob-ur-Rahman"/>
            <person name="Ware D."/>
            <person name="Westhoff P."/>
            <person name="Mayer K.F."/>
            <person name="Messing J."/>
            <person name="Rokhsar D.S."/>
        </authorList>
    </citation>
    <scope>NUCLEOTIDE SEQUENCE [LARGE SCALE GENOMIC DNA]</scope>
    <source>
        <strain evidence="3">cv. BTx623</strain>
    </source>
</reference>
<keyword evidence="1" id="KW-0812">Transmembrane</keyword>
<evidence type="ECO:0000313" key="2">
    <source>
        <dbReference type="EMBL" id="KXG30771.1"/>
    </source>
</evidence>
<accession>A0A194YRF6</accession>
<feature type="transmembrane region" description="Helical" evidence="1">
    <location>
        <begin position="51"/>
        <end position="73"/>
    </location>
</feature>
<evidence type="ECO:0000313" key="3">
    <source>
        <dbReference type="Proteomes" id="UP000000768"/>
    </source>
</evidence>
<reference evidence="3" key="2">
    <citation type="journal article" date="2018" name="Plant J.">
        <title>The Sorghum bicolor reference genome: improved assembly, gene annotations, a transcriptome atlas, and signatures of genome organization.</title>
        <authorList>
            <person name="McCormick R.F."/>
            <person name="Truong S.K."/>
            <person name="Sreedasyam A."/>
            <person name="Jenkins J."/>
            <person name="Shu S."/>
            <person name="Sims D."/>
            <person name="Kennedy M."/>
            <person name="Amirebrahimi M."/>
            <person name="Weers B.D."/>
            <person name="McKinley B."/>
            <person name="Mattison A."/>
            <person name="Morishige D.T."/>
            <person name="Grimwood J."/>
            <person name="Schmutz J."/>
            <person name="Mullet J.E."/>
        </authorList>
    </citation>
    <scope>NUCLEOTIDE SEQUENCE [LARGE SCALE GENOMIC DNA]</scope>
    <source>
        <strain evidence="3">cv. BTx623</strain>
    </source>
</reference>
<dbReference type="InParanoid" id="A0A194YRF6"/>
<sequence length="90" mass="10808">MPSYILIDDYFLRFVVFGLGVICDLLQVFILQKKPLYLSTEYGYYFYWFHFIYYTFCSGSIMEIYCLVFQEFFPLQTKTMMSVFAMVVGI</sequence>
<organism evidence="2 3">
    <name type="scientific">Sorghum bicolor</name>
    <name type="common">Sorghum</name>
    <name type="synonym">Sorghum vulgare</name>
    <dbReference type="NCBI Taxonomy" id="4558"/>
    <lineage>
        <taxon>Eukaryota</taxon>
        <taxon>Viridiplantae</taxon>
        <taxon>Streptophyta</taxon>
        <taxon>Embryophyta</taxon>
        <taxon>Tracheophyta</taxon>
        <taxon>Spermatophyta</taxon>
        <taxon>Magnoliopsida</taxon>
        <taxon>Liliopsida</taxon>
        <taxon>Poales</taxon>
        <taxon>Poaceae</taxon>
        <taxon>PACMAD clade</taxon>
        <taxon>Panicoideae</taxon>
        <taxon>Andropogonodae</taxon>
        <taxon>Andropogoneae</taxon>
        <taxon>Sorghinae</taxon>
        <taxon>Sorghum</taxon>
    </lineage>
</organism>
<proteinExistence type="predicted"/>
<keyword evidence="1" id="KW-0472">Membrane</keyword>
<gene>
    <name evidence="2" type="ORF">SORBI_3004G239700</name>
</gene>
<evidence type="ECO:0000256" key="1">
    <source>
        <dbReference type="SAM" id="Phobius"/>
    </source>
</evidence>